<comment type="caution">
    <text evidence="3">The sequence shown here is derived from an EMBL/GenBank/DDBJ whole genome shotgun (WGS) entry which is preliminary data.</text>
</comment>
<dbReference type="RefSeq" id="WP_394384012.1">
    <property type="nucleotide sequence ID" value="NZ_JBIGIB010000002.1"/>
</dbReference>
<accession>A0ABW7GY79</accession>
<reference evidence="3 4" key="1">
    <citation type="submission" date="2024-08" db="EMBL/GenBank/DDBJ databases">
        <authorList>
            <person name="Lu H."/>
        </authorList>
    </citation>
    <scope>NUCLEOTIDE SEQUENCE [LARGE SCALE GENOMIC DNA]</scope>
    <source>
        <strain evidence="3 4">BYS87W</strain>
    </source>
</reference>
<proteinExistence type="predicted"/>
<dbReference type="Proteomes" id="UP001606303">
    <property type="component" value="Unassembled WGS sequence"/>
</dbReference>
<gene>
    <name evidence="3" type="ORF">ACG01O_09980</name>
</gene>
<evidence type="ECO:0000259" key="2">
    <source>
        <dbReference type="Pfam" id="PF07589"/>
    </source>
</evidence>
<feature type="signal peptide" evidence="1">
    <location>
        <begin position="1"/>
        <end position="23"/>
    </location>
</feature>
<name>A0ABW7GY79_9BURK</name>
<dbReference type="NCBIfam" id="TIGR02595">
    <property type="entry name" value="PEP_CTERM"/>
    <property type="match status" value="1"/>
</dbReference>
<keyword evidence="4" id="KW-1185">Reference proteome</keyword>
<sequence length="208" mass="21502">MKKLFATAAVATMTVLASTSAHATLVPVGVQNNVTAATVAGWGFTQCFSATYGTLGLTTAGMLSGCQGDTLMLAARRTGSAVYEVLGAASYADVTFNTGTGNVTHNANGIEWYFNNNWSWGFAAGGDLVSRNSCDTASTNAAQRLCWHTHQGYSGGWRAGTFTGLNNDQGWEKVILVANANSVPEPASVALVGVALLGLGAARKRKSA</sequence>
<feature type="domain" description="Ice-binding protein C-terminal" evidence="2">
    <location>
        <begin position="182"/>
        <end position="204"/>
    </location>
</feature>
<evidence type="ECO:0000313" key="3">
    <source>
        <dbReference type="EMBL" id="MFG6466934.1"/>
    </source>
</evidence>
<keyword evidence="1" id="KW-0732">Signal</keyword>
<feature type="chain" id="PRO_5047542733" evidence="1">
    <location>
        <begin position="24"/>
        <end position="208"/>
    </location>
</feature>
<protein>
    <submittedName>
        <fullName evidence="3">PEP-CTERM sorting domain-containing protein</fullName>
    </submittedName>
</protein>
<evidence type="ECO:0000313" key="4">
    <source>
        <dbReference type="Proteomes" id="UP001606303"/>
    </source>
</evidence>
<evidence type="ECO:0000256" key="1">
    <source>
        <dbReference type="SAM" id="SignalP"/>
    </source>
</evidence>
<dbReference type="Pfam" id="PF07589">
    <property type="entry name" value="PEP-CTERM"/>
    <property type="match status" value="1"/>
</dbReference>
<organism evidence="3 4">
    <name type="scientific">Pelomonas baiyunensis</name>
    <dbReference type="NCBI Taxonomy" id="3299026"/>
    <lineage>
        <taxon>Bacteria</taxon>
        <taxon>Pseudomonadati</taxon>
        <taxon>Pseudomonadota</taxon>
        <taxon>Betaproteobacteria</taxon>
        <taxon>Burkholderiales</taxon>
        <taxon>Sphaerotilaceae</taxon>
        <taxon>Roseateles</taxon>
    </lineage>
</organism>
<dbReference type="InterPro" id="IPR013424">
    <property type="entry name" value="Ice-binding_C"/>
</dbReference>
<dbReference type="EMBL" id="JBIGIB010000002">
    <property type="protein sequence ID" value="MFG6466934.1"/>
    <property type="molecule type" value="Genomic_DNA"/>
</dbReference>